<feature type="transmembrane region" description="Helical" evidence="1">
    <location>
        <begin position="250"/>
        <end position="269"/>
    </location>
</feature>
<name>A0A5C6B849_9BACT</name>
<organism evidence="2 3">
    <name type="scientific">Stieleria varia</name>
    <dbReference type="NCBI Taxonomy" id="2528005"/>
    <lineage>
        <taxon>Bacteria</taxon>
        <taxon>Pseudomonadati</taxon>
        <taxon>Planctomycetota</taxon>
        <taxon>Planctomycetia</taxon>
        <taxon>Pirellulales</taxon>
        <taxon>Pirellulaceae</taxon>
        <taxon>Stieleria</taxon>
    </lineage>
</organism>
<evidence type="ECO:0000313" key="2">
    <source>
        <dbReference type="EMBL" id="TWU07469.1"/>
    </source>
</evidence>
<dbReference type="RefSeq" id="WP_197454146.1">
    <property type="nucleotide sequence ID" value="NZ_CP151726.1"/>
</dbReference>
<protein>
    <submittedName>
        <fullName evidence="2">Uncharacterized protein</fullName>
    </submittedName>
</protein>
<feature type="transmembrane region" description="Helical" evidence="1">
    <location>
        <begin position="69"/>
        <end position="87"/>
    </location>
</feature>
<accession>A0A5C6B849</accession>
<keyword evidence="3" id="KW-1185">Reference proteome</keyword>
<dbReference type="EMBL" id="SJPN01000001">
    <property type="protein sequence ID" value="TWU07469.1"/>
    <property type="molecule type" value="Genomic_DNA"/>
</dbReference>
<proteinExistence type="predicted"/>
<feature type="transmembrane region" description="Helical" evidence="1">
    <location>
        <begin position="21"/>
        <end position="39"/>
    </location>
</feature>
<keyword evidence="1" id="KW-1133">Transmembrane helix</keyword>
<comment type="caution">
    <text evidence="2">The sequence shown here is derived from an EMBL/GenBank/DDBJ whole genome shotgun (WGS) entry which is preliminary data.</text>
</comment>
<dbReference type="AlphaFoldDB" id="A0A5C6B849"/>
<evidence type="ECO:0000313" key="3">
    <source>
        <dbReference type="Proteomes" id="UP000320176"/>
    </source>
</evidence>
<dbReference type="Proteomes" id="UP000320176">
    <property type="component" value="Unassembled WGS sequence"/>
</dbReference>
<keyword evidence="1" id="KW-0812">Transmembrane</keyword>
<keyword evidence="1" id="KW-0472">Membrane</keyword>
<reference evidence="2 3" key="1">
    <citation type="submission" date="2019-02" db="EMBL/GenBank/DDBJ databases">
        <title>Deep-cultivation of Planctomycetes and their phenomic and genomic characterization uncovers novel biology.</title>
        <authorList>
            <person name="Wiegand S."/>
            <person name="Jogler M."/>
            <person name="Boedeker C."/>
            <person name="Pinto D."/>
            <person name="Vollmers J."/>
            <person name="Rivas-Marin E."/>
            <person name="Kohn T."/>
            <person name="Peeters S.H."/>
            <person name="Heuer A."/>
            <person name="Rast P."/>
            <person name="Oberbeckmann S."/>
            <person name="Bunk B."/>
            <person name="Jeske O."/>
            <person name="Meyerdierks A."/>
            <person name="Storesund J.E."/>
            <person name="Kallscheuer N."/>
            <person name="Luecker S."/>
            <person name="Lage O.M."/>
            <person name="Pohl T."/>
            <person name="Merkel B.J."/>
            <person name="Hornburger P."/>
            <person name="Mueller R.-W."/>
            <person name="Bruemmer F."/>
            <person name="Labrenz M."/>
            <person name="Spormann A.M."/>
            <person name="Op Den Camp H."/>
            <person name="Overmann J."/>
            <person name="Amann R."/>
            <person name="Jetten M.S.M."/>
            <person name="Mascher T."/>
            <person name="Medema M.H."/>
            <person name="Devos D.P."/>
            <person name="Kaster A.-K."/>
            <person name="Ovreas L."/>
            <person name="Rohde M."/>
            <person name="Galperin M.Y."/>
            <person name="Jogler C."/>
        </authorList>
    </citation>
    <scope>NUCLEOTIDE SEQUENCE [LARGE SCALE GENOMIC DNA]</scope>
    <source>
        <strain evidence="2 3">Pla52n</strain>
    </source>
</reference>
<feature type="transmembrane region" description="Helical" evidence="1">
    <location>
        <begin position="225"/>
        <end position="243"/>
    </location>
</feature>
<gene>
    <name evidence="2" type="ORF">Pla52n_00420</name>
</gene>
<feature type="transmembrane region" description="Helical" evidence="1">
    <location>
        <begin position="275"/>
        <end position="293"/>
    </location>
</feature>
<feature type="transmembrane region" description="Helical" evidence="1">
    <location>
        <begin position="99"/>
        <end position="117"/>
    </location>
</feature>
<sequence length="320" mass="35748" precursor="true">MSKQDPSQTRETSAFRRMRGCLCFIIFVQCIGVGGRYLFTSHEIESDVYGWLYFDHDWPESVAQTIDNAGSVLTLTMGCCLCITEILRWRRPDLTRRTPLLRLTQVASLWIAIWMLVTAMTHMMRADVYAELTLAEHAVRYTAPVALLVGLEGTLRSSPTTDHWKASRLWGDPASIWLLVLSASATFAAHGYKAIECYGQFTDLILLSDLQWTNLGWGQKTTERILVAIGALDILVAFLLLSVRSRFAAFYMACWGLVTATSRMTALGLDAWPETLIRAANGGVPAAIFIYWVTLRKCDETYQASTCQPETTDPLSQGAP</sequence>
<evidence type="ECO:0000256" key="1">
    <source>
        <dbReference type="SAM" id="Phobius"/>
    </source>
</evidence>